<keyword evidence="4" id="KW-1133">Transmembrane helix</keyword>
<keyword evidence="2" id="KW-1003">Cell membrane</keyword>
<dbReference type="GO" id="GO:0055091">
    <property type="term" value="P:phospholipid homeostasis"/>
    <property type="evidence" value="ECO:0007669"/>
    <property type="project" value="TreeGrafter"/>
</dbReference>
<comment type="subcellular location">
    <subcellularLocation>
        <location evidence="1">Cell membrane</location>
        <topology evidence="1">Multi-pass membrane protein</topology>
    </subcellularLocation>
</comment>
<sequence length="435" mass="48356">MSTLSTPKSSITIRNPSTRCGLISSVCSVVEALPDIDGLPIHFHDKHGTSTPPLSSSGYVASLVPSSSETECGSRFQEDFYDAYQQHSRTAHMGILDPSYQVFTSQHGHGAIVYKVKNRTLIVTGDPLCAPEQFSPLLEELRQYRAEKGLKIAFMGVSETFAKYVRDLGWATFRFGRERIVNPISNPVLRKGAGKRMLSQTRQLLDPKRGGLTIHLYSPSSTSRELALEVELQRLYDCWREERNCKHGTSSQAFVTVYDLFSHPDKTCFLYTKDRNGCANGLATLRSLGANGGFHLDPCIASSSAPRGVSDLLVIAAMKLLSRTGIDYLSLGYEPFSDLQEIRGQSGIQAWLTQKGYRRVMQAVPVDGKAAYFNKFRPDDSKSSDLYIAIPSGLFQVQQSTALMHIANLKMSSFFSLSDVRTLRERRPEKDRGSE</sequence>
<evidence type="ECO:0000256" key="2">
    <source>
        <dbReference type="ARBA" id="ARBA00022475"/>
    </source>
</evidence>
<proteinExistence type="predicted"/>
<keyword evidence="8" id="KW-1185">Reference proteome</keyword>
<dbReference type="AlphaFoldDB" id="A0A9P8WLY0"/>
<comment type="caution">
    <text evidence="7">The sequence shown here is derived from an EMBL/GenBank/DDBJ whole genome shotgun (WGS) entry which is preliminary data.</text>
</comment>
<dbReference type="InterPro" id="IPR024320">
    <property type="entry name" value="LPG_synthase_C"/>
</dbReference>
<keyword evidence="5" id="KW-0472">Membrane</keyword>
<accession>A0A9P8WLY0</accession>
<evidence type="ECO:0000256" key="5">
    <source>
        <dbReference type="ARBA" id="ARBA00023136"/>
    </source>
</evidence>
<protein>
    <recommendedName>
        <fullName evidence="6">Phosphatidylglycerol lysyltransferase C-terminal domain-containing protein</fullName>
    </recommendedName>
</protein>
<evidence type="ECO:0000256" key="3">
    <source>
        <dbReference type="ARBA" id="ARBA00022692"/>
    </source>
</evidence>
<evidence type="ECO:0000313" key="7">
    <source>
        <dbReference type="EMBL" id="KAH6900816.1"/>
    </source>
</evidence>
<keyword evidence="3" id="KW-0812">Transmembrane</keyword>
<reference evidence="7 8" key="1">
    <citation type="journal article" date="2021" name="Nat. Commun.">
        <title>Genetic determinants of endophytism in the Arabidopsis root mycobiome.</title>
        <authorList>
            <person name="Mesny F."/>
            <person name="Miyauchi S."/>
            <person name="Thiergart T."/>
            <person name="Pickel B."/>
            <person name="Atanasova L."/>
            <person name="Karlsson M."/>
            <person name="Huettel B."/>
            <person name="Barry K.W."/>
            <person name="Haridas S."/>
            <person name="Chen C."/>
            <person name="Bauer D."/>
            <person name="Andreopoulos W."/>
            <person name="Pangilinan J."/>
            <person name="LaButti K."/>
            <person name="Riley R."/>
            <person name="Lipzen A."/>
            <person name="Clum A."/>
            <person name="Drula E."/>
            <person name="Henrissat B."/>
            <person name="Kohler A."/>
            <person name="Grigoriev I.V."/>
            <person name="Martin F.M."/>
            <person name="Hacquard S."/>
        </authorList>
    </citation>
    <scope>NUCLEOTIDE SEQUENCE [LARGE SCALE GENOMIC DNA]</scope>
    <source>
        <strain evidence="7 8">MPI-CAGE-CH-0241</strain>
    </source>
</reference>
<gene>
    <name evidence="7" type="ORF">B0T10DRAFT_37728</name>
</gene>
<evidence type="ECO:0000313" key="8">
    <source>
        <dbReference type="Proteomes" id="UP000777438"/>
    </source>
</evidence>
<dbReference type="InterPro" id="IPR051211">
    <property type="entry name" value="PG_lysyltransferase"/>
</dbReference>
<dbReference type="Pfam" id="PF09924">
    <property type="entry name" value="LPG_synthase_C"/>
    <property type="match status" value="1"/>
</dbReference>
<name>A0A9P8WLY0_9HYPO</name>
<evidence type="ECO:0000256" key="4">
    <source>
        <dbReference type="ARBA" id="ARBA00022989"/>
    </source>
</evidence>
<dbReference type="GO" id="GO:0005886">
    <property type="term" value="C:plasma membrane"/>
    <property type="evidence" value="ECO:0007669"/>
    <property type="project" value="UniProtKB-SubCell"/>
</dbReference>
<dbReference type="OrthoDB" id="5421852at2759"/>
<dbReference type="EMBL" id="JAGPYM010000001">
    <property type="protein sequence ID" value="KAH6900816.1"/>
    <property type="molecule type" value="Genomic_DNA"/>
</dbReference>
<dbReference type="GO" id="GO:0016755">
    <property type="term" value="F:aminoacyltransferase activity"/>
    <property type="evidence" value="ECO:0007669"/>
    <property type="project" value="TreeGrafter"/>
</dbReference>
<evidence type="ECO:0000256" key="1">
    <source>
        <dbReference type="ARBA" id="ARBA00004651"/>
    </source>
</evidence>
<evidence type="ECO:0000259" key="6">
    <source>
        <dbReference type="Pfam" id="PF09924"/>
    </source>
</evidence>
<dbReference type="PANTHER" id="PTHR34697">
    <property type="entry name" value="PHOSPHATIDYLGLYCEROL LYSYLTRANSFERASE"/>
    <property type="match status" value="1"/>
</dbReference>
<organism evidence="7 8">
    <name type="scientific">Thelonectria olida</name>
    <dbReference type="NCBI Taxonomy" id="1576542"/>
    <lineage>
        <taxon>Eukaryota</taxon>
        <taxon>Fungi</taxon>
        <taxon>Dikarya</taxon>
        <taxon>Ascomycota</taxon>
        <taxon>Pezizomycotina</taxon>
        <taxon>Sordariomycetes</taxon>
        <taxon>Hypocreomycetidae</taxon>
        <taxon>Hypocreales</taxon>
        <taxon>Nectriaceae</taxon>
        <taxon>Thelonectria</taxon>
    </lineage>
</organism>
<feature type="domain" description="Phosphatidylglycerol lysyltransferase C-terminal" evidence="6">
    <location>
        <begin position="81"/>
        <end position="382"/>
    </location>
</feature>
<dbReference type="PANTHER" id="PTHR34697:SF2">
    <property type="entry name" value="PHOSPHATIDYLGLYCEROL LYSYLTRANSFERASE"/>
    <property type="match status" value="1"/>
</dbReference>
<dbReference type="Proteomes" id="UP000777438">
    <property type="component" value="Unassembled WGS sequence"/>
</dbReference>